<sequence>KLKTKGLVDLTVDANGNIAITRDGDLQMGEARVNALFRLLERCRISQFTVNELYATWRSTRDELKTIQCQHKNSSLVADPRRFHREADSISELEENSGILAGAIFVVLNNLLQRFEQDLELSQGPTAASTPTQPPFEAVIMAAAANFRHYDEWAGSSVTNSQQQKSVSTLCHFLGMQPKRTSGRPAIRSNVSGLVLEKLSDDAVETLHRKLFDCAKTAAR</sequence>
<comment type="caution">
    <text evidence="1">The sequence shown here is derived from an EMBL/GenBank/DDBJ whole genome shotgun (WGS) entry which is preliminary data.</text>
</comment>
<reference evidence="1" key="2">
    <citation type="journal article" date="2014" name="ISME J.">
        <title>Microbial stratification in low pH oxic and suboxic macroscopic growths along an acid mine drainage.</title>
        <authorList>
            <person name="Mendez-Garcia C."/>
            <person name="Mesa V."/>
            <person name="Sprenger R.R."/>
            <person name="Richter M."/>
            <person name="Diez M.S."/>
            <person name="Solano J."/>
            <person name="Bargiela R."/>
            <person name="Golyshina O.V."/>
            <person name="Manteca A."/>
            <person name="Ramos J.L."/>
            <person name="Gallego J.R."/>
            <person name="Llorente I."/>
            <person name="Martins Dos Santos V.A."/>
            <person name="Jensen O.N."/>
            <person name="Pelaez A.I."/>
            <person name="Sanchez J."/>
            <person name="Ferrer M."/>
        </authorList>
    </citation>
    <scope>NUCLEOTIDE SEQUENCE</scope>
</reference>
<protein>
    <submittedName>
        <fullName evidence="1">Uncharacterized protein</fullName>
    </submittedName>
</protein>
<accession>T0Z2A8</accession>
<dbReference type="EMBL" id="AUZX01011722">
    <property type="protein sequence ID" value="EQD42071.1"/>
    <property type="molecule type" value="Genomic_DNA"/>
</dbReference>
<dbReference type="AlphaFoldDB" id="T0Z2A8"/>
<gene>
    <name evidence="1" type="ORF">B1A_15960</name>
</gene>
<organism evidence="1">
    <name type="scientific">mine drainage metagenome</name>
    <dbReference type="NCBI Taxonomy" id="410659"/>
    <lineage>
        <taxon>unclassified sequences</taxon>
        <taxon>metagenomes</taxon>
        <taxon>ecological metagenomes</taxon>
    </lineage>
</organism>
<reference evidence="1" key="1">
    <citation type="submission" date="2013-08" db="EMBL/GenBank/DDBJ databases">
        <authorList>
            <person name="Mendez C."/>
            <person name="Richter M."/>
            <person name="Ferrer M."/>
            <person name="Sanchez J."/>
        </authorList>
    </citation>
    <scope>NUCLEOTIDE SEQUENCE</scope>
</reference>
<name>T0Z2A8_9ZZZZ</name>
<evidence type="ECO:0000313" key="1">
    <source>
        <dbReference type="EMBL" id="EQD42071.1"/>
    </source>
</evidence>
<proteinExistence type="predicted"/>
<feature type="non-terminal residue" evidence="1">
    <location>
        <position position="220"/>
    </location>
</feature>
<feature type="non-terminal residue" evidence="1">
    <location>
        <position position="1"/>
    </location>
</feature>